<feature type="transmembrane region" description="Helical" evidence="1">
    <location>
        <begin position="6"/>
        <end position="22"/>
    </location>
</feature>
<dbReference type="Gene3D" id="1.20.1280.290">
    <property type="match status" value="1"/>
</dbReference>
<dbReference type="EMBL" id="CAKLCM010000003">
    <property type="protein sequence ID" value="CAH0529645.1"/>
    <property type="molecule type" value="Genomic_DNA"/>
</dbReference>
<dbReference type="Pfam" id="PF10688">
    <property type="entry name" value="Imp-YgjV"/>
    <property type="match status" value="1"/>
</dbReference>
<evidence type="ECO:0008006" key="4">
    <source>
        <dbReference type="Google" id="ProtNLM"/>
    </source>
</evidence>
<evidence type="ECO:0000313" key="3">
    <source>
        <dbReference type="Proteomes" id="UP000838160"/>
    </source>
</evidence>
<dbReference type="Proteomes" id="UP000838160">
    <property type="component" value="Unassembled WGS sequence"/>
</dbReference>
<proteinExistence type="predicted"/>
<gene>
    <name evidence="2" type="ORF">VHP8226_03400</name>
</gene>
<feature type="transmembrane region" description="Helical" evidence="1">
    <location>
        <begin position="29"/>
        <end position="46"/>
    </location>
</feature>
<dbReference type="RefSeq" id="WP_237486229.1">
    <property type="nucleotide sequence ID" value="NZ_CAKLCM010000003.1"/>
</dbReference>
<comment type="caution">
    <text evidence="2">The sequence shown here is derived from an EMBL/GenBank/DDBJ whole genome shotgun (WGS) entry which is preliminary data.</text>
</comment>
<evidence type="ECO:0000256" key="1">
    <source>
        <dbReference type="SAM" id="Phobius"/>
    </source>
</evidence>
<reference evidence="2" key="1">
    <citation type="submission" date="2021-12" db="EMBL/GenBank/DDBJ databases">
        <authorList>
            <person name="Rodrigo-Torres L."/>
            <person name="Arahal R. D."/>
            <person name="Lucena T."/>
        </authorList>
    </citation>
    <scope>NUCLEOTIDE SEQUENCE</scope>
    <source>
        <strain evidence="2">CECT 8226</strain>
    </source>
</reference>
<keyword evidence="1" id="KW-0812">Transmembrane</keyword>
<keyword evidence="1" id="KW-1133">Transmembrane helix</keyword>
<keyword evidence="3" id="KW-1185">Reference proteome</keyword>
<feature type="transmembrane region" description="Helical" evidence="1">
    <location>
        <begin position="52"/>
        <end position="68"/>
    </location>
</feature>
<dbReference type="InterPro" id="IPR019629">
    <property type="entry name" value="Uncharacterised_HI1736/YgjV"/>
</dbReference>
<sequence>MNIETVELLGYAASIIVAISFTMKQIVRLRVINCIGCVLFTLYGFAIDSVPVIITNGFIAGVNVFYLLRTYKQQKRRG</sequence>
<keyword evidence="1" id="KW-0472">Membrane</keyword>
<evidence type="ECO:0000313" key="2">
    <source>
        <dbReference type="EMBL" id="CAH0529645.1"/>
    </source>
</evidence>
<accession>A0ABM8ZM82</accession>
<name>A0ABM8ZM82_9VIBR</name>
<organism evidence="2 3">
    <name type="scientific">Vibrio hippocampi</name>
    <dbReference type="NCBI Taxonomy" id="654686"/>
    <lineage>
        <taxon>Bacteria</taxon>
        <taxon>Pseudomonadati</taxon>
        <taxon>Pseudomonadota</taxon>
        <taxon>Gammaproteobacteria</taxon>
        <taxon>Vibrionales</taxon>
        <taxon>Vibrionaceae</taxon>
        <taxon>Vibrio</taxon>
    </lineage>
</organism>
<protein>
    <recommendedName>
        <fullName evidence="4">YgjV family protein</fullName>
    </recommendedName>
</protein>